<dbReference type="CDD" id="cd00540">
    <property type="entry name" value="AAG"/>
    <property type="match status" value="1"/>
</dbReference>
<dbReference type="Proteomes" id="UP001470230">
    <property type="component" value="Unassembled WGS sequence"/>
</dbReference>
<evidence type="ECO:0000313" key="9">
    <source>
        <dbReference type="EMBL" id="KAK8892575.1"/>
    </source>
</evidence>
<name>A0ABR2KN65_9EUKA</name>
<evidence type="ECO:0000256" key="1">
    <source>
        <dbReference type="ARBA" id="ARBA00000086"/>
    </source>
</evidence>
<proteinExistence type="inferred from homology"/>
<dbReference type="InterPro" id="IPR003180">
    <property type="entry name" value="MPG"/>
</dbReference>
<evidence type="ECO:0000256" key="4">
    <source>
        <dbReference type="ARBA" id="ARBA00012000"/>
    </source>
</evidence>
<dbReference type="PANTHER" id="PTHR10429:SF0">
    <property type="entry name" value="DNA-3-METHYLADENINE GLYCOSYLASE"/>
    <property type="match status" value="1"/>
</dbReference>
<evidence type="ECO:0000256" key="5">
    <source>
        <dbReference type="ARBA" id="ARBA00022763"/>
    </source>
</evidence>
<protein>
    <recommendedName>
        <fullName evidence="4">DNA-3-methyladenine glycosylase II</fullName>
        <ecNumber evidence="4">3.2.2.21</ecNumber>
    </recommendedName>
    <alternativeName>
        <fullName evidence="8">3-methyladenine DNA glycosidase</fullName>
    </alternativeName>
</protein>
<comment type="function">
    <text evidence="2">Hydrolysis of the deoxyribose N-glycosidic bond to excise 3-methyladenine, and 7-methylguanine from the damaged DNA polymer formed by alkylation lesions.</text>
</comment>
<evidence type="ECO:0000313" key="10">
    <source>
        <dbReference type="Proteomes" id="UP001470230"/>
    </source>
</evidence>
<dbReference type="EC" id="3.2.2.21" evidence="4"/>
<gene>
    <name evidence="9" type="ORF">M9Y10_029813</name>
</gene>
<evidence type="ECO:0000256" key="8">
    <source>
        <dbReference type="ARBA" id="ARBA00033426"/>
    </source>
</evidence>
<dbReference type="Pfam" id="PF02245">
    <property type="entry name" value="Pur_DNA_glyco"/>
    <property type="match status" value="2"/>
</dbReference>
<comment type="catalytic activity">
    <reaction evidence="1">
        <text>Hydrolysis of alkylated DNA, releasing 3-methyladenine, 3-methylguanine, 7-methylguanine and 7-methyladenine.</text>
        <dbReference type="EC" id="3.2.2.21"/>
    </reaction>
</comment>
<keyword evidence="6" id="KW-0378">Hydrolase</keyword>
<evidence type="ECO:0000256" key="2">
    <source>
        <dbReference type="ARBA" id="ARBA00002421"/>
    </source>
</evidence>
<dbReference type="Gene3D" id="3.10.300.10">
    <property type="entry name" value="Methylpurine-DNA glycosylase (MPG)"/>
    <property type="match status" value="2"/>
</dbReference>
<keyword evidence="7" id="KW-0234">DNA repair</keyword>
<dbReference type="InterPro" id="IPR036995">
    <property type="entry name" value="MPG_sf"/>
</dbReference>
<evidence type="ECO:0000256" key="7">
    <source>
        <dbReference type="ARBA" id="ARBA00023204"/>
    </source>
</evidence>
<dbReference type="EMBL" id="JAPFFF010000004">
    <property type="protein sequence ID" value="KAK8892575.1"/>
    <property type="molecule type" value="Genomic_DNA"/>
</dbReference>
<dbReference type="NCBIfam" id="TIGR00567">
    <property type="entry name" value="3mg"/>
    <property type="match status" value="1"/>
</dbReference>
<dbReference type="PANTHER" id="PTHR10429">
    <property type="entry name" value="DNA-3-METHYLADENINE GLYCOSYLASE"/>
    <property type="match status" value="1"/>
</dbReference>
<reference evidence="9 10" key="1">
    <citation type="submission" date="2024-04" db="EMBL/GenBank/DDBJ databases">
        <title>Tritrichomonas musculus Genome.</title>
        <authorList>
            <person name="Alves-Ferreira E."/>
            <person name="Grigg M."/>
            <person name="Lorenzi H."/>
            <person name="Galac M."/>
        </authorList>
    </citation>
    <scope>NUCLEOTIDE SEQUENCE [LARGE SCALE GENOMIC DNA]</scope>
    <source>
        <strain evidence="9 10">EAF2021</strain>
    </source>
</reference>
<organism evidence="9 10">
    <name type="scientific">Tritrichomonas musculus</name>
    <dbReference type="NCBI Taxonomy" id="1915356"/>
    <lineage>
        <taxon>Eukaryota</taxon>
        <taxon>Metamonada</taxon>
        <taxon>Parabasalia</taxon>
        <taxon>Tritrichomonadida</taxon>
        <taxon>Tritrichomonadidae</taxon>
        <taxon>Tritrichomonas</taxon>
    </lineage>
</organism>
<comment type="similarity">
    <text evidence="3">Belongs to the DNA glycosylase MPG family.</text>
</comment>
<sequence>MTKLTRSFYTDEVLDVTPKLLGKYICRRFDDGTIGRFQITEVEAYCGVNDLACHASKGRTARTEAMYNEGGHVYVYLIYGMYWLINIVTGKKNDPQAILIRGVMGVSGPGRTGRVLKLDKSFYNEDLTTSNRIWLEDMNEELSYITTPRIGINYAGKPWVDKKWRFVHDPSKAEKDPTDAED</sequence>
<dbReference type="InterPro" id="IPR011034">
    <property type="entry name" value="Formyl_transferase-like_C_sf"/>
</dbReference>
<evidence type="ECO:0000256" key="6">
    <source>
        <dbReference type="ARBA" id="ARBA00022801"/>
    </source>
</evidence>
<accession>A0ABR2KN65</accession>
<dbReference type="SUPFAM" id="SSF50486">
    <property type="entry name" value="FMT C-terminal domain-like"/>
    <property type="match status" value="1"/>
</dbReference>
<keyword evidence="5" id="KW-0227">DNA damage</keyword>
<comment type="caution">
    <text evidence="9">The sequence shown here is derived from an EMBL/GenBank/DDBJ whole genome shotgun (WGS) entry which is preliminary data.</text>
</comment>
<dbReference type="HAMAP" id="MF_00527">
    <property type="entry name" value="3MGH"/>
    <property type="match status" value="1"/>
</dbReference>
<keyword evidence="10" id="KW-1185">Reference proteome</keyword>
<evidence type="ECO:0000256" key="3">
    <source>
        <dbReference type="ARBA" id="ARBA00009232"/>
    </source>
</evidence>